<dbReference type="EMBL" id="GIFC01000676">
    <property type="protein sequence ID" value="MXU82759.1"/>
    <property type="molecule type" value="Transcribed_RNA"/>
</dbReference>
<reference evidence="1" key="1">
    <citation type="submission" date="2019-12" db="EMBL/GenBank/DDBJ databases">
        <title>An insight into the sialome of adult female Ixodes ricinus ticks feeding for 6 days.</title>
        <authorList>
            <person name="Perner J."/>
            <person name="Ribeiro J.M.C."/>
        </authorList>
    </citation>
    <scope>NUCLEOTIDE SEQUENCE</scope>
    <source>
        <strain evidence="1">Semi-engorged</strain>
        <tissue evidence="1">Salivary glands</tissue>
    </source>
</reference>
<proteinExistence type="predicted"/>
<dbReference type="AlphaFoldDB" id="A0A6B0TS99"/>
<sequence length="71" mass="7874">MFSWEQRAAGPLWAMLATTTVGSMEPQPLSTMTMPRISPFCLGTTTSFCRSFLANISNSLPKISWLLSTSW</sequence>
<organism evidence="1">
    <name type="scientific">Ixodes ricinus</name>
    <name type="common">Common tick</name>
    <name type="synonym">Acarus ricinus</name>
    <dbReference type="NCBI Taxonomy" id="34613"/>
    <lineage>
        <taxon>Eukaryota</taxon>
        <taxon>Metazoa</taxon>
        <taxon>Ecdysozoa</taxon>
        <taxon>Arthropoda</taxon>
        <taxon>Chelicerata</taxon>
        <taxon>Arachnida</taxon>
        <taxon>Acari</taxon>
        <taxon>Parasitiformes</taxon>
        <taxon>Ixodida</taxon>
        <taxon>Ixodoidea</taxon>
        <taxon>Ixodidae</taxon>
        <taxon>Ixodinae</taxon>
        <taxon>Ixodes</taxon>
    </lineage>
</organism>
<evidence type="ECO:0000313" key="1">
    <source>
        <dbReference type="EMBL" id="MXU82759.1"/>
    </source>
</evidence>
<name>A0A6B0TS99_IXORI</name>
<accession>A0A6B0TS99</accession>
<protein>
    <submittedName>
        <fullName evidence="1">Putative secreted protein</fullName>
    </submittedName>
</protein>